<keyword evidence="7" id="KW-0902">Two-component regulatory system</keyword>
<dbReference type="InterPro" id="IPR000700">
    <property type="entry name" value="PAS-assoc_C"/>
</dbReference>
<keyword evidence="2" id="KW-0597">Phosphoprotein</keyword>
<dbReference type="PROSITE" id="PS50113">
    <property type="entry name" value="PAC"/>
    <property type="match status" value="1"/>
</dbReference>
<dbReference type="STRING" id="1163617.SCD_n00421"/>
<feature type="transmembrane region" description="Helical" evidence="9">
    <location>
        <begin position="306"/>
        <end position="325"/>
    </location>
</feature>
<comment type="subcellular location">
    <subcellularLocation>
        <location evidence="1">Membrane</location>
    </subcellularLocation>
</comment>
<dbReference type="KEGG" id="sdr:SCD_n00421"/>
<evidence type="ECO:0000256" key="8">
    <source>
        <dbReference type="SAM" id="Coils"/>
    </source>
</evidence>
<evidence type="ECO:0000256" key="6">
    <source>
        <dbReference type="ARBA" id="ARBA00022840"/>
    </source>
</evidence>
<feature type="coiled-coil region" evidence="8">
    <location>
        <begin position="349"/>
        <end position="376"/>
    </location>
</feature>
<dbReference type="Gene3D" id="3.30.450.20">
    <property type="entry name" value="PAS domain"/>
    <property type="match status" value="2"/>
</dbReference>
<dbReference type="Pfam" id="PF00563">
    <property type="entry name" value="EAL"/>
    <property type="match status" value="1"/>
</dbReference>
<evidence type="ECO:0000313" key="14">
    <source>
        <dbReference type="EMBL" id="BAN34270.1"/>
    </source>
</evidence>
<dbReference type="GO" id="GO:0000160">
    <property type="term" value="P:phosphorelay signal transduction system"/>
    <property type="evidence" value="ECO:0007669"/>
    <property type="project" value="UniProtKB-KW"/>
</dbReference>
<evidence type="ECO:0000313" key="15">
    <source>
        <dbReference type="Proteomes" id="UP000015559"/>
    </source>
</evidence>
<dbReference type="SMART" id="SM00091">
    <property type="entry name" value="PAS"/>
    <property type="match status" value="1"/>
</dbReference>
<evidence type="ECO:0000259" key="12">
    <source>
        <dbReference type="PROSITE" id="PS50883"/>
    </source>
</evidence>
<dbReference type="SMART" id="SM00086">
    <property type="entry name" value="PAC"/>
    <property type="match status" value="1"/>
</dbReference>
<gene>
    <name evidence="14" type="ORF">SCD_n00421</name>
</gene>
<dbReference type="FunFam" id="3.20.20.450:FF:000001">
    <property type="entry name" value="Cyclic di-GMP phosphodiesterase yahA"/>
    <property type="match status" value="1"/>
</dbReference>
<feature type="domain" description="EAL" evidence="12">
    <location>
        <begin position="675"/>
        <end position="929"/>
    </location>
</feature>
<dbReference type="InterPro" id="IPR001610">
    <property type="entry name" value="PAC"/>
</dbReference>
<dbReference type="Gene3D" id="3.20.20.450">
    <property type="entry name" value="EAL domain"/>
    <property type="match status" value="1"/>
</dbReference>
<keyword evidence="9" id="KW-1133">Transmembrane helix</keyword>
<dbReference type="InterPro" id="IPR029150">
    <property type="entry name" value="dCache_3"/>
</dbReference>
<dbReference type="Pfam" id="PF00990">
    <property type="entry name" value="GGDEF"/>
    <property type="match status" value="1"/>
</dbReference>
<evidence type="ECO:0000259" key="13">
    <source>
        <dbReference type="PROSITE" id="PS50887"/>
    </source>
</evidence>
<evidence type="ECO:0000256" key="1">
    <source>
        <dbReference type="ARBA" id="ARBA00004370"/>
    </source>
</evidence>
<dbReference type="GO" id="GO:0016020">
    <property type="term" value="C:membrane"/>
    <property type="evidence" value="ECO:0007669"/>
    <property type="project" value="UniProtKB-SubCell"/>
</dbReference>
<feature type="domain" description="PAC" evidence="11">
    <location>
        <begin position="449"/>
        <end position="501"/>
    </location>
</feature>
<dbReference type="CDD" id="cd01948">
    <property type="entry name" value="EAL"/>
    <property type="match status" value="1"/>
</dbReference>
<dbReference type="EMBL" id="AP013066">
    <property type="protein sequence ID" value="BAN34270.1"/>
    <property type="molecule type" value="Genomic_DNA"/>
</dbReference>
<dbReference type="InterPro" id="IPR035919">
    <property type="entry name" value="EAL_sf"/>
</dbReference>
<evidence type="ECO:0000256" key="3">
    <source>
        <dbReference type="ARBA" id="ARBA00022679"/>
    </source>
</evidence>
<dbReference type="AlphaFoldDB" id="S6A9K5"/>
<keyword evidence="9" id="KW-0472">Membrane</keyword>
<organism evidence="14 15">
    <name type="scientific">Sulfuricella denitrificans (strain DSM 22764 / NBRC 105220 / skB26)</name>
    <dbReference type="NCBI Taxonomy" id="1163617"/>
    <lineage>
        <taxon>Bacteria</taxon>
        <taxon>Pseudomonadati</taxon>
        <taxon>Pseudomonadota</taxon>
        <taxon>Betaproteobacteria</taxon>
        <taxon>Nitrosomonadales</taxon>
        <taxon>Sulfuricellaceae</taxon>
        <taxon>Sulfuricella</taxon>
    </lineage>
</organism>
<evidence type="ECO:0000256" key="2">
    <source>
        <dbReference type="ARBA" id="ARBA00022553"/>
    </source>
</evidence>
<dbReference type="SMART" id="SM00267">
    <property type="entry name" value="GGDEF"/>
    <property type="match status" value="1"/>
</dbReference>
<reference evidence="14 15" key="1">
    <citation type="journal article" date="2012" name="Appl. Environ. Microbiol.">
        <title>Draft genome sequence of a psychrotolerant sulfur-oxidizing bacterium, Sulfuricella denitrificans skB26, and proteomic insights into cold adaptation.</title>
        <authorList>
            <person name="Watanabe T."/>
            <person name="Kojima H."/>
            <person name="Fukui M."/>
        </authorList>
    </citation>
    <scope>NUCLEOTIDE SEQUENCE [LARGE SCALE GENOMIC DNA]</scope>
    <source>
        <strain evidence="15">skB26</strain>
    </source>
</reference>
<dbReference type="InterPro" id="IPR001633">
    <property type="entry name" value="EAL_dom"/>
</dbReference>
<dbReference type="InterPro" id="IPR029787">
    <property type="entry name" value="Nucleotide_cyclase"/>
</dbReference>
<dbReference type="PROSITE" id="PS50887">
    <property type="entry name" value="GGDEF"/>
    <property type="match status" value="1"/>
</dbReference>
<dbReference type="PANTHER" id="PTHR44757">
    <property type="entry name" value="DIGUANYLATE CYCLASE DGCP"/>
    <property type="match status" value="1"/>
</dbReference>
<evidence type="ECO:0000259" key="10">
    <source>
        <dbReference type="PROSITE" id="PS50112"/>
    </source>
</evidence>
<dbReference type="SUPFAM" id="SSF55073">
    <property type="entry name" value="Nucleotide cyclase"/>
    <property type="match status" value="1"/>
</dbReference>
<sequence length="935" mass="105485">MIKNASLKAHILLPLALVLAILLGAFHYSLYQHAKTDADRDFVHQLQAAKNYYDRALTRRSEKLGVGLEAILRDKPLQAALRAHDRNALLKRSAPLFKALHDQYGITHFYFEDAARINVLRVHQPKRYGDTINRYTTLVAEKTGKITSGVELGPIGTFTLRVVAPMYDSHGLIGYVELGEEIEGVLQGVHDIIGTDLALFIDKQFLVRKNWESGMRMLKRNADWDRLPDAAIIHQTLDLPREALLSLLSGKDQPDRITNLSLDNKPYNAGMIPVEDAAGRKVGSLIILQDMSLKSREMEATLHKLSLFYLVLGGALFALFVPIIHRMERHLEHSRQQAITQGEEHVALQAKHIAELQDEQDRLQRTQEKLQQSQGKLRLSAQVFENSTEGIVITDIHANILQINRAFATITGYSEEEVAGKNINILHSGRHGPNFYQAMWSSLVEFGYWQGEIWNRRKNGEIYPEWLTLIATRDEQGETIHYIGVFADLTEKKQTEARAHYFANYDTNTDLPNRLLLAKHLQQELERANGNGWQVALLYLDLDRFKTINDTLGHRIGDKLLKAVAERIGHLVRDIDIIGRLSSDEFTIVLSDVGNRQNAEQVAKKILDAMNQPFEMEGQEVFITPSIGIALYPQDANNHEDLIRNADAAMAHIKAQGGNGFYFYSADMNVASSQRLTMETQLRRALERNEFVLHYQPQLSLHSGRIIGMEALLRWQHPERGLVSPAEFIPLLEETGMIVAVGDWVLHTACAQNSAWMAAGLPPLRMAVNLSARQFRQRDLIESVNQALQNTGLAPEHLELEITESIMIQDLQTTITTLNQLHELGIQISIDDFGTGYSSLSYLKRLPINKIKIDQSFVRDICTDPDDEAIANAVISLGHNLKMQVIAEGVETLEQLEQLRAQGCDEIQGYYFSRPLPAEAFAQLVRKSLITVKPV</sequence>
<dbReference type="InterPro" id="IPR029151">
    <property type="entry name" value="Sensor-like_sf"/>
</dbReference>
<keyword evidence="6" id="KW-0067">ATP-binding</keyword>
<dbReference type="SUPFAM" id="SSF55785">
    <property type="entry name" value="PYP-like sensor domain (PAS domain)"/>
    <property type="match status" value="1"/>
</dbReference>
<dbReference type="SUPFAM" id="SSF141868">
    <property type="entry name" value="EAL domain-like"/>
    <property type="match status" value="1"/>
</dbReference>
<dbReference type="InterPro" id="IPR035965">
    <property type="entry name" value="PAS-like_dom_sf"/>
</dbReference>
<dbReference type="PROSITE" id="PS50112">
    <property type="entry name" value="PAS"/>
    <property type="match status" value="1"/>
</dbReference>
<keyword evidence="8" id="KW-0175">Coiled coil</keyword>
<dbReference type="InterPro" id="IPR052155">
    <property type="entry name" value="Biofilm_reg_signaling"/>
</dbReference>
<dbReference type="GO" id="GO:0016301">
    <property type="term" value="F:kinase activity"/>
    <property type="evidence" value="ECO:0007669"/>
    <property type="project" value="UniProtKB-KW"/>
</dbReference>
<dbReference type="RefSeq" id="WP_009206784.1">
    <property type="nucleotide sequence ID" value="NC_022357.1"/>
</dbReference>
<evidence type="ECO:0000256" key="5">
    <source>
        <dbReference type="ARBA" id="ARBA00022777"/>
    </source>
</evidence>
<feature type="transmembrane region" description="Helical" evidence="9">
    <location>
        <begin position="12"/>
        <end position="31"/>
    </location>
</feature>
<protein>
    <submittedName>
        <fullName evidence="14">Uncharacterized protein</fullName>
    </submittedName>
</protein>
<dbReference type="GO" id="GO:0005524">
    <property type="term" value="F:ATP binding"/>
    <property type="evidence" value="ECO:0007669"/>
    <property type="project" value="UniProtKB-KW"/>
</dbReference>
<keyword evidence="5" id="KW-0418">Kinase</keyword>
<dbReference type="HOGENOM" id="CLU_000445_70_34_4"/>
<feature type="domain" description="GGDEF" evidence="13">
    <location>
        <begin position="533"/>
        <end position="666"/>
    </location>
</feature>
<dbReference type="SUPFAM" id="SSF103190">
    <property type="entry name" value="Sensory domain-like"/>
    <property type="match status" value="1"/>
</dbReference>
<keyword evidence="3" id="KW-0808">Transferase</keyword>
<dbReference type="NCBIfam" id="TIGR00254">
    <property type="entry name" value="GGDEF"/>
    <property type="match status" value="1"/>
</dbReference>
<name>S6A9K5_SULDS</name>
<keyword evidence="4" id="KW-0547">Nucleotide-binding</keyword>
<dbReference type="InterPro" id="IPR000014">
    <property type="entry name" value="PAS"/>
</dbReference>
<evidence type="ECO:0000259" key="11">
    <source>
        <dbReference type="PROSITE" id="PS50113"/>
    </source>
</evidence>
<keyword evidence="15" id="KW-1185">Reference proteome</keyword>
<dbReference type="eggNOG" id="COG4191">
    <property type="taxonomic scope" value="Bacteria"/>
</dbReference>
<keyword evidence="9" id="KW-0812">Transmembrane</keyword>
<dbReference type="InterPro" id="IPR000160">
    <property type="entry name" value="GGDEF_dom"/>
</dbReference>
<evidence type="ECO:0000256" key="9">
    <source>
        <dbReference type="SAM" id="Phobius"/>
    </source>
</evidence>
<evidence type="ECO:0000256" key="7">
    <source>
        <dbReference type="ARBA" id="ARBA00023012"/>
    </source>
</evidence>
<dbReference type="OrthoDB" id="9813903at2"/>
<proteinExistence type="predicted"/>
<dbReference type="PANTHER" id="PTHR44757:SF2">
    <property type="entry name" value="BIOFILM ARCHITECTURE MAINTENANCE PROTEIN MBAA"/>
    <property type="match status" value="1"/>
</dbReference>
<dbReference type="NCBIfam" id="TIGR00229">
    <property type="entry name" value="sensory_box"/>
    <property type="match status" value="1"/>
</dbReference>
<accession>S6A9K5</accession>
<dbReference type="Proteomes" id="UP000015559">
    <property type="component" value="Chromosome"/>
</dbReference>
<dbReference type="CDD" id="cd00130">
    <property type="entry name" value="PAS"/>
    <property type="match status" value="1"/>
</dbReference>
<dbReference type="CDD" id="cd01949">
    <property type="entry name" value="GGDEF"/>
    <property type="match status" value="1"/>
</dbReference>
<feature type="domain" description="PAS" evidence="10">
    <location>
        <begin position="376"/>
        <end position="427"/>
    </location>
</feature>
<dbReference type="Pfam" id="PF14827">
    <property type="entry name" value="dCache_3"/>
    <property type="match status" value="1"/>
</dbReference>
<dbReference type="SMART" id="SM00052">
    <property type="entry name" value="EAL"/>
    <property type="match status" value="1"/>
</dbReference>
<dbReference type="InterPro" id="IPR043128">
    <property type="entry name" value="Rev_trsase/Diguanyl_cyclase"/>
</dbReference>
<evidence type="ECO:0000256" key="4">
    <source>
        <dbReference type="ARBA" id="ARBA00022741"/>
    </source>
</evidence>
<dbReference type="Gene3D" id="3.30.70.270">
    <property type="match status" value="1"/>
</dbReference>
<dbReference type="PROSITE" id="PS50883">
    <property type="entry name" value="EAL"/>
    <property type="match status" value="1"/>
</dbReference>
<dbReference type="Pfam" id="PF13426">
    <property type="entry name" value="PAS_9"/>
    <property type="match status" value="1"/>
</dbReference>
<dbReference type="eggNOG" id="COG5001">
    <property type="taxonomic scope" value="Bacteria"/>
</dbReference>